<evidence type="ECO:0000256" key="2">
    <source>
        <dbReference type="ARBA" id="ARBA00010219"/>
    </source>
</evidence>
<dbReference type="eggNOG" id="COG0253">
    <property type="taxonomic scope" value="Bacteria"/>
</dbReference>
<feature type="binding site" evidence="8">
    <location>
        <begin position="74"/>
        <end position="75"/>
    </location>
    <ligand>
        <name>substrate</name>
    </ligand>
</feature>
<evidence type="ECO:0000256" key="3">
    <source>
        <dbReference type="ARBA" id="ARBA00013080"/>
    </source>
</evidence>
<name>B3DY27_METI4</name>
<reference evidence="10 11" key="1">
    <citation type="journal article" date="2008" name="Biol. Direct">
        <title>Complete genome sequence of the extremely acidophilic methanotroph isolate V4, Methylacidiphilum infernorum, a representative of the bacterial phylum Verrucomicrobia.</title>
        <authorList>
            <person name="Hou S."/>
            <person name="Makarova K.S."/>
            <person name="Saw J.H."/>
            <person name="Senin P."/>
            <person name="Ly B.V."/>
            <person name="Zhou Z."/>
            <person name="Ren Y."/>
            <person name="Wang J."/>
            <person name="Galperin M.Y."/>
            <person name="Omelchenko M.V."/>
            <person name="Wolf Y.I."/>
            <person name="Yutin N."/>
            <person name="Koonin E.V."/>
            <person name="Stott M.B."/>
            <person name="Mountain B.W."/>
            <person name="Crowe M.A."/>
            <person name="Smirnova A.V."/>
            <person name="Dunfield P.F."/>
            <person name="Feng L."/>
            <person name="Wang L."/>
            <person name="Alam M."/>
        </authorList>
    </citation>
    <scope>NUCLEOTIDE SEQUENCE [LARGE SCALE GENOMIC DNA]</scope>
    <source>
        <strain evidence="11">Isolate V4</strain>
    </source>
</reference>
<dbReference type="Pfam" id="PF01678">
    <property type="entry name" value="DAP_epimerase"/>
    <property type="match status" value="2"/>
</dbReference>
<feature type="binding site" evidence="8">
    <location>
        <begin position="212"/>
        <end position="213"/>
    </location>
    <ligand>
        <name>substrate</name>
    </ligand>
</feature>
<feature type="active site" evidence="9">
    <location>
        <position position="73"/>
    </location>
</feature>
<organism evidence="10 11">
    <name type="scientific">Methylacidiphilum infernorum (isolate V4)</name>
    <name type="common">Methylokorus infernorum (strain V4)</name>
    <dbReference type="NCBI Taxonomy" id="481448"/>
    <lineage>
        <taxon>Bacteria</taxon>
        <taxon>Pseudomonadati</taxon>
        <taxon>Verrucomicrobiota</taxon>
        <taxon>Methylacidiphilae</taxon>
        <taxon>Methylacidiphilales</taxon>
        <taxon>Methylacidiphilaceae</taxon>
        <taxon>Methylacidiphilum (ex Ratnadevi et al. 2023)</taxon>
    </lineage>
</organism>
<comment type="function">
    <text evidence="8">Catalyzes the stereoinversion of LL-2,6-diaminopimelate (L,L-DAP) to meso-diaminopimelate (meso-DAP), a precursor of L-lysine and an essential component of the bacterial peptidoglycan.</text>
</comment>
<dbReference type="Gene3D" id="3.10.310.10">
    <property type="entry name" value="Diaminopimelate Epimerase, Chain A, domain 1"/>
    <property type="match status" value="2"/>
</dbReference>
<dbReference type="OrthoDB" id="9805408at2"/>
<accession>B3DY27</accession>
<keyword evidence="8" id="KW-0963">Cytoplasm</keyword>
<dbReference type="STRING" id="481448.Minf_1925"/>
<feature type="binding site" evidence="8">
    <location>
        <position position="13"/>
    </location>
    <ligand>
        <name>substrate</name>
    </ligand>
</feature>
<dbReference type="NCBIfam" id="TIGR00652">
    <property type="entry name" value="DapF"/>
    <property type="match status" value="1"/>
</dbReference>
<dbReference type="HAMAP" id="MF_00197">
    <property type="entry name" value="DAP_epimerase"/>
    <property type="match status" value="1"/>
</dbReference>
<evidence type="ECO:0000256" key="7">
    <source>
        <dbReference type="ARBA" id="ARBA00051712"/>
    </source>
</evidence>
<dbReference type="AlphaFoldDB" id="B3DY27"/>
<dbReference type="EMBL" id="CP000975">
    <property type="protein sequence ID" value="ACD83979.1"/>
    <property type="molecule type" value="Genomic_DNA"/>
</dbReference>
<dbReference type="KEGG" id="min:Minf_1925"/>
<dbReference type="HOGENOM" id="CLU_053306_3_2_0"/>
<dbReference type="InterPro" id="IPR018510">
    <property type="entry name" value="DAP_epimerase_AS"/>
</dbReference>
<dbReference type="RefSeq" id="WP_012464261.1">
    <property type="nucleotide sequence ID" value="NC_010794.1"/>
</dbReference>
<comment type="subunit">
    <text evidence="8">Homodimer.</text>
</comment>
<evidence type="ECO:0000313" key="10">
    <source>
        <dbReference type="EMBL" id="ACD83979.1"/>
    </source>
</evidence>
<comment type="pathway">
    <text evidence="1 8">Amino-acid biosynthesis; L-lysine biosynthesis via DAP pathway; DL-2,6-diaminopimelate from LL-2,6-diaminopimelate: step 1/1.</text>
</comment>
<comment type="similarity">
    <text evidence="2 8">Belongs to the diaminopimelate epimerase family.</text>
</comment>
<evidence type="ECO:0000256" key="9">
    <source>
        <dbReference type="PROSITE-ProRule" id="PRU10125"/>
    </source>
</evidence>
<evidence type="ECO:0000256" key="1">
    <source>
        <dbReference type="ARBA" id="ARBA00005196"/>
    </source>
</evidence>
<keyword evidence="5 8" id="KW-0457">Lysine biosynthesis</keyword>
<dbReference type="PANTHER" id="PTHR31689">
    <property type="entry name" value="DIAMINOPIMELATE EPIMERASE, CHLOROPLASTIC"/>
    <property type="match status" value="1"/>
</dbReference>
<evidence type="ECO:0000256" key="4">
    <source>
        <dbReference type="ARBA" id="ARBA00022605"/>
    </source>
</evidence>
<comment type="subcellular location">
    <subcellularLocation>
        <location evidence="8">Cytoplasm</location>
    </subcellularLocation>
</comment>
<feature type="binding site" evidence="8">
    <location>
        <position position="64"/>
    </location>
    <ligand>
        <name>substrate</name>
    </ligand>
</feature>
<feature type="site" description="Could be important to modulate the pK values of the two catalytic cysteine residues" evidence="8">
    <location>
        <position position="149"/>
    </location>
</feature>
<feature type="binding site" evidence="8">
    <location>
        <begin position="201"/>
        <end position="202"/>
    </location>
    <ligand>
        <name>substrate</name>
    </ligand>
</feature>
<dbReference type="PROSITE" id="PS01326">
    <property type="entry name" value="DAP_EPIMERASE"/>
    <property type="match status" value="1"/>
</dbReference>
<protein>
    <recommendedName>
        <fullName evidence="3 8">Diaminopimelate epimerase</fullName>
        <shortName evidence="8">DAP epimerase</shortName>
        <ecNumber evidence="3 8">5.1.1.7</ecNumber>
    </recommendedName>
    <alternativeName>
        <fullName evidence="8">PLP-independent amino acid racemase</fullName>
    </alternativeName>
</protein>
<evidence type="ECO:0000256" key="5">
    <source>
        <dbReference type="ARBA" id="ARBA00023154"/>
    </source>
</evidence>
<comment type="caution">
    <text evidence="8">Lacks conserved residue(s) required for the propagation of feature annotation.</text>
</comment>
<dbReference type="UniPathway" id="UPA00034">
    <property type="reaction ID" value="UER00025"/>
</dbReference>
<evidence type="ECO:0000256" key="8">
    <source>
        <dbReference type="HAMAP-Rule" id="MF_00197"/>
    </source>
</evidence>
<evidence type="ECO:0000313" key="11">
    <source>
        <dbReference type="Proteomes" id="UP000009149"/>
    </source>
</evidence>
<keyword evidence="6 8" id="KW-0413">Isomerase</keyword>
<proteinExistence type="inferred from homology"/>
<dbReference type="PANTHER" id="PTHR31689:SF0">
    <property type="entry name" value="DIAMINOPIMELATE EPIMERASE"/>
    <property type="match status" value="1"/>
</dbReference>
<dbReference type="Proteomes" id="UP000009149">
    <property type="component" value="Chromosome"/>
</dbReference>
<evidence type="ECO:0000256" key="6">
    <source>
        <dbReference type="ARBA" id="ARBA00023235"/>
    </source>
</evidence>
<feature type="active site" description="Proton acceptor" evidence="8">
    <location>
        <position position="211"/>
    </location>
</feature>
<gene>
    <name evidence="8 10" type="primary">dapF</name>
    <name evidence="10" type="ordered locus">Minf_1925</name>
</gene>
<feature type="site" description="Could be important to modulate the pK values of the two catalytic cysteine residues" evidence="8">
    <location>
        <position position="201"/>
    </location>
</feature>
<dbReference type="GO" id="GO:0009089">
    <property type="term" value="P:lysine biosynthetic process via diaminopimelate"/>
    <property type="evidence" value="ECO:0007669"/>
    <property type="project" value="UniProtKB-UniRule"/>
</dbReference>
<feature type="binding site" evidence="8">
    <location>
        <position position="183"/>
    </location>
    <ligand>
        <name>substrate</name>
    </ligand>
</feature>
<sequence length="273" mass="30381">MDVFFTKMHGAGNDFILLDNRRKLIQLDSSRISTLCDRHKGIGADGLLVVENDEGKEPRMVYFNADGSRASFCGNGARCFARFLFEMENKDGEQGEVCFMTEAGRITGWISGEAVKITLPTPKNLTLRIPLEIEGKSYELHKIDTGVPHVVLFEDCENLPRSTLEEIGSRIRWHKAFQPEGTNVNFAWRVGERKIKVRTYERGVEGETLACGSGVTASALISHLVLDMDCPIEVSVRSGETLKVYFVKSGPAFREAFLEGPAKKVFVGTIEIT</sequence>
<dbReference type="SUPFAM" id="SSF54506">
    <property type="entry name" value="Diaminopimelate epimerase-like"/>
    <property type="match status" value="2"/>
</dbReference>
<comment type="catalytic activity">
    <reaction evidence="7 8">
        <text>(2S,6S)-2,6-diaminopimelate = meso-2,6-diaminopimelate</text>
        <dbReference type="Rhea" id="RHEA:15393"/>
        <dbReference type="ChEBI" id="CHEBI:57609"/>
        <dbReference type="ChEBI" id="CHEBI:57791"/>
        <dbReference type="EC" id="5.1.1.7"/>
    </reaction>
</comment>
<dbReference type="InterPro" id="IPR001653">
    <property type="entry name" value="DAP_epimerase_DapF"/>
</dbReference>
<dbReference type="GO" id="GO:0008837">
    <property type="term" value="F:diaminopimelate epimerase activity"/>
    <property type="evidence" value="ECO:0007669"/>
    <property type="project" value="UniProtKB-UniRule"/>
</dbReference>
<keyword evidence="4 8" id="KW-0028">Amino-acid biosynthesis</keyword>
<dbReference type="GO" id="GO:0005829">
    <property type="term" value="C:cytosol"/>
    <property type="evidence" value="ECO:0007669"/>
    <property type="project" value="TreeGrafter"/>
</dbReference>
<dbReference type="EC" id="5.1.1.7" evidence="3 8"/>
<feature type="active site" description="Proton donor" evidence="8">
    <location>
        <position position="73"/>
    </location>
</feature>